<dbReference type="RefSeq" id="XP_031872442.1">
    <property type="nucleotide sequence ID" value="XM_032012749.1"/>
</dbReference>
<proteinExistence type="predicted"/>
<reference evidence="9 10" key="1">
    <citation type="journal article" date="2018" name="IMA Fungus">
        <title>IMA Genome-F 9: Draft genome sequence of Annulohypoxylon stygium, Aspergillus mulundensis, Berkeleyomyces basicola (syn. Thielaviopsis basicola), Ceratocystis smalleyi, two Cercospora beticola strains, Coleophoma cylindrospora, Fusarium fracticaudum, Phialophora cf. hyalina, and Morchella septimelata.</title>
        <authorList>
            <person name="Wingfield B.D."/>
            <person name="Bills G.F."/>
            <person name="Dong Y."/>
            <person name="Huang W."/>
            <person name="Nel W.J."/>
            <person name="Swalarsk-Parry B.S."/>
            <person name="Vaghefi N."/>
            <person name="Wilken P.M."/>
            <person name="An Z."/>
            <person name="de Beer Z.W."/>
            <person name="De Vos L."/>
            <person name="Chen L."/>
            <person name="Duong T.A."/>
            <person name="Gao Y."/>
            <person name="Hammerbacher A."/>
            <person name="Kikkert J.R."/>
            <person name="Li Y."/>
            <person name="Li H."/>
            <person name="Li K."/>
            <person name="Li Q."/>
            <person name="Liu X."/>
            <person name="Ma X."/>
            <person name="Naidoo K."/>
            <person name="Pethybridge S.J."/>
            <person name="Sun J."/>
            <person name="Steenkamp E.T."/>
            <person name="van der Nest M.A."/>
            <person name="van Wyk S."/>
            <person name="Wingfield M.J."/>
            <person name="Xiong C."/>
            <person name="Yue Q."/>
            <person name="Zhang X."/>
        </authorList>
    </citation>
    <scope>NUCLEOTIDE SEQUENCE [LARGE SCALE GENOMIC DNA]</scope>
    <source>
        <strain evidence="9 10">BP 5553</strain>
    </source>
</reference>
<dbReference type="InterPro" id="IPR014729">
    <property type="entry name" value="Rossmann-like_a/b/a_fold"/>
</dbReference>
<dbReference type="Gene3D" id="1.20.120.1910">
    <property type="entry name" value="Cysteine-tRNA ligase, C-terminal anti-codon recognition domain"/>
    <property type="match status" value="1"/>
</dbReference>
<keyword evidence="10" id="KW-1185">Reference proteome</keyword>
<feature type="domain" description="tRNA synthetases class I catalytic" evidence="8">
    <location>
        <begin position="2"/>
        <end position="260"/>
    </location>
</feature>
<evidence type="ECO:0000259" key="8">
    <source>
        <dbReference type="Pfam" id="PF01406"/>
    </source>
</evidence>
<dbReference type="InterPro" id="IPR024909">
    <property type="entry name" value="Cys-tRNA/MSH_ligase"/>
</dbReference>
<comment type="caution">
    <text evidence="9">The sequence shown here is derived from an EMBL/GenBank/DDBJ whole genome shotgun (WGS) entry which is preliminary data.</text>
</comment>
<dbReference type="GO" id="GO:0006423">
    <property type="term" value="P:cysteinyl-tRNA aminoacylation"/>
    <property type="evidence" value="ECO:0007669"/>
    <property type="project" value="TreeGrafter"/>
</dbReference>
<keyword evidence="5" id="KW-0862">Zinc</keyword>
<dbReference type="InterPro" id="IPR032678">
    <property type="entry name" value="tRNA-synt_1_cat_dom"/>
</dbReference>
<dbReference type="SUPFAM" id="SSF47323">
    <property type="entry name" value="Anticodon-binding domain of a subclass of class I aminoacyl-tRNA synthetases"/>
    <property type="match status" value="1"/>
</dbReference>
<dbReference type="GO" id="GO:0005524">
    <property type="term" value="F:ATP binding"/>
    <property type="evidence" value="ECO:0007669"/>
    <property type="project" value="UniProtKB-KW"/>
</dbReference>
<dbReference type="GO" id="GO:0046872">
    <property type="term" value="F:metal ion binding"/>
    <property type="evidence" value="ECO:0007669"/>
    <property type="project" value="UniProtKB-KW"/>
</dbReference>
<evidence type="ECO:0000256" key="2">
    <source>
        <dbReference type="ARBA" id="ARBA00022598"/>
    </source>
</evidence>
<gene>
    <name evidence="9" type="ORF">BP5553_04126</name>
</gene>
<evidence type="ECO:0000256" key="7">
    <source>
        <dbReference type="SAM" id="MobiDB-lite"/>
    </source>
</evidence>
<dbReference type="GeneID" id="43596975"/>
<evidence type="ECO:0000313" key="9">
    <source>
        <dbReference type="EMBL" id="RDL39786.1"/>
    </source>
</evidence>
<comment type="cofactor">
    <cofactor evidence="1">
        <name>Zn(2+)</name>
        <dbReference type="ChEBI" id="CHEBI:29105"/>
    </cofactor>
</comment>
<feature type="compositionally biased region" description="Basic and acidic residues" evidence="7">
    <location>
        <begin position="554"/>
        <end position="586"/>
    </location>
</feature>
<dbReference type="PRINTS" id="PR00983">
    <property type="entry name" value="TRNASYNTHCYS"/>
</dbReference>
<name>A0A370TW78_9HELO</name>
<evidence type="ECO:0000313" key="10">
    <source>
        <dbReference type="Proteomes" id="UP000254866"/>
    </source>
</evidence>
<keyword evidence="6" id="KW-0067">ATP-binding</keyword>
<dbReference type="PANTHER" id="PTHR10890">
    <property type="entry name" value="CYSTEINYL-TRNA SYNTHETASE"/>
    <property type="match status" value="1"/>
</dbReference>
<protein>
    <recommendedName>
        <fullName evidence="8">tRNA synthetases class I catalytic domain-containing protein</fullName>
    </recommendedName>
</protein>
<dbReference type="Proteomes" id="UP000254866">
    <property type="component" value="Unassembled WGS sequence"/>
</dbReference>
<evidence type="ECO:0000256" key="3">
    <source>
        <dbReference type="ARBA" id="ARBA00022723"/>
    </source>
</evidence>
<dbReference type="GO" id="GO:0004817">
    <property type="term" value="F:cysteine-tRNA ligase activity"/>
    <property type="evidence" value="ECO:0007669"/>
    <property type="project" value="TreeGrafter"/>
</dbReference>
<dbReference type="STRING" id="2656787.A0A370TW78"/>
<evidence type="ECO:0000256" key="5">
    <source>
        <dbReference type="ARBA" id="ARBA00022833"/>
    </source>
</evidence>
<evidence type="ECO:0000256" key="4">
    <source>
        <dbReference type="ARBA" id="ARBA00022741"/>
    </source>
</evidence>
<accession>A0A370TW78</accession>
<evidence type="ECO:0000256" key="6">
    <source>
        <dbReference type="ARBA" id="ARBA00022840"/>
    </source>
</evidence>
<feature type="compositionally biased region" description="Basic and acidic residues" evidence="7">
    <location>
        <begin position="516"/>
        <end position="529"/>
    </location>
</feature>
<dbReference type="AlphaFoldDB" id="A0A370TW78"/>
<dbReference type="GO" id="GO:0005737">
    <property type="term" value="C:cytoplasm"/>
    <property type="evidence" value="ECO:0007669"/>
    <property type="project" value="TreeGrafter"/>
</dbReference>
<sequence length="586" mass="65552">MFVQLTQHYEKLFFEDMHALNVLDPDEITRVTEFVPQINEFVEKIIEKGFAYQTEQGNVYFDIDSFEKVGNAYCRLEPQNRGNQELLADGEGGLSKKRSDKRSKNDFALIKKSMPGEPAWPSKRWGPSRPGWHIECHGLSGPRADHGHSQVNQMTTKICVDLKFPHHDNELAQSEAYWLGEEGCAASNHTWVRYFLHMGHLSIQGQKMSKSLKNFTSIREALTLGEDGIPAWTSRLVRIVLLLGSWKDGVEITEGLVNIAKGWEEKITNFFLKAVDIELSTKDTTNNQPSSSSPLSAALEKAKKETDAALCDSFNTPLVMQFISNLVTEANSAISTDANTDTATLLSIAHWITRIITIFGINGSASPNTTTIGWEGVSIPIPAQPVIYSLSQIRDEVRRQARAKAIVPEVLEKLASQSLPATPNPENLPYVTAYQTFQSQVKTALAQPAGIETELLRLCDSLRDTVLWDQDIYLEDRDAPLPALVRPLDASMKAARAAKERAVEEKRLAKEQRLAEEATKKAAAAEKAKVPPQDMFKTDEFSEWDANGVPTKLKGGDDLPKSRKKKLEKDWKAQNAAHEKWKNEQK</sequence>
<keyword evidence="3" id="KW-0479">Metal-binding</keyword>
<feature type="region of interest" description="Disordered" evidence="7">
    <location>
        <begin position="516"/>
        <end position="586"/>
    </location>
</feature>
<dbReference type="SUPFAM" id="SSF52374">
    <property type="entry name" value="Nucleotidylyl transferase"/>
    <property type="match status" value="1"/>
</dbReference>
<dbReference type="FunFam" id="3.40.50.620:FF:000186">
    <property type="entry name" value="Putative Cysteinyl-tRNA synthetase"/>
    <property type="match status" value="1"/>
</dbReference>
<dbReference type="Gene3D" id="3.40.50.620">
    <property type="entry name" value="HUPs"/>
    <property type="match status" value="1"/>
</dbReference>
<dbReference type="PANTHER" id="PTHR10890:SF3">
    <property type="entry name" value="CYSTEINE--TRNA LIGASE, CYTOPLASMIC"/>
    <property type="match status" value="1"/>
</dbReference>
<organism evidence="9 10">
    <name type="scientific">Venustampulla echinocandica</name>
    <dbReference type="NCBI Taxonomy" id="2656787"/>
    <lineage>
        <taxon>Eukaryota</taxon>
        <taxon>Fungi</taxon>
        <taxon>Dikarya</taxon>
        <taxon>Ascomycota</taxon>
        <taxon>Pezizomycotina</taxon>
        <taxon>Leotiomycetes</taxon>
        <taxon>Helotiales</taxon>
        <taxon>Pleuroascaceae</taxon>
        <taxon>Venustampulla</taxon>
    </lineage>
</organism>
<dbReference type="Pfam" id="PF01406">
    <property type="entry name" value="tRNA-synt_1e"/>
    <property type="match status" value="1"/>
</dbReference>
<feature type="region of interest" description="Disordered" evidence="7">
    <location>
        <begin position="84"/>
        <end position="103"/>
    </location>
</feature>
<dbReference type="EMBL" id="NPIC01000002">
    <property type="protein sequence ID" value="RDL39786.1"/>
    <property type="molecule type" value="Genomic_DNA"/>
</dbReference>
<keyword evidence="4" id="KW-0547">Nucleotide-binding</keyword>
<dbReference type="OrthoDB" id="3559510at2759"/>
<evidence type="ECO:0000256" key="1">
    <source>
        <dbReference type="ARBA" id="ARBA00001947"/>
    </source>
</evidence>
<dbReference type="InterPro" id="IPR009080">
    <property type="entry name" value="tRNAsynth_Ia_anticodon-bd"/>
</dbReference>
<keyword evidence="2" id="KW-0436">Ligase</keyword>